<protein>
    <submittedName>
        <fullName evidence="10">Multicomponent Na+:H+ antiporter subunit D</fullName>
    </submittedName>
</protein>
<dbReference type="GO" id="GO:0005886">
    <property type="term" value="C:plasma membrane"/>
    <property type="evidence" value="ECO:0007669"/>
    <property type="project" value="UniProtKB-SubCell"/>
</dbReference>
<dbReference type="PANTHER" id="PTHR42682:SF4">
    <property type="entry name" value="NADH-UBIQUINONE_PLASTOQUINONE"/>
    <property type="match status" value="1"/>
</dbReference>
<evidence type="ECO:0000256" key="2">
    <source>
        <dbReference type="ARBA" id="ARBA00022475"/>
    </source>
</evidence>
<gene>
    <name evidence="10" type="ORF">HKBW3S09_02025</name>
</gene>
<dbReference type="Proteomes" id="UP000585609">
    <property type="component" value="Unassembled WGS sequence"/>
</dbReference>
<evidence type="ECO:0000259" key="9">
    <source>
        <dbReference type="Pfam" id="PF00361"/>
    </source>
</evidence>
<evidence type="ECO:0000313" key="10">
    <source>
        <dbReference type="EMBL" id="GFP24557.1"/>
    </source>
</evidence>
<evidence type="ECO:0000256" key="3">
    <source>
        <dbReference type="ARBA" id="ARBA00022692"/>
    </source>
</evidence>
<keyword evidence="2" id="KW-1003">Cell membrane</keyword>
<feature type="transmembrane region" description="Helical" evidence="8">
    <location>
        <begin position="56"/>
        <end position="73"/>
    </location>
</feature>
<reference evidence="10 11" key="1">
    <citation type="journal article" date="2020" name="Front. Microbiol.">
        <title>Single-cell genomics of novel Actinobacteria with the Wood-Ljungdahl pathway discovered in a serpentinizing system.</title>
        <authorList>
            <person name="Merino N."/>
            <person name="Kawai M."/>
            <person name="Boyd E.S."/>
            <person name="Colman D.R."/>
            <person name="McGlynn S.E."/>
            <person name="Nealson K.H."/>
            <person name="Kurokawa K."/>
            <person name="Hongoh Y."/>
        </authorList>
    </citation>
    <scope>NUCLEOTIDE SEQUENCE [LARGE SCALE GENOMIC DNA]</scope>
    <source>
        <strain evidence="10 11">S09_30</strain>
    </source>
</reference>
<dbReference type="EMBL" id="BLRW01000658">
    <property type="protein sequence ID" value="GFP24557.1"/>
    <property type="molecule type" value="Genomic_DNA"/>
</dbReference>
<evidence type="ECO:0000256" key="7">
    <source>
        <dbReference type="RuleBase" id="RU000320"/>
    </source>
</evidence>
<sequence length="74" mass="7975">FLIFIGFGINCAWPGLHAWLTDAYPEATITGTVFLSAFTTKVAVYALARAFPGTESLIWIGAAMAAFPIFYAVI</sequence>
<keyword evidence="5" id="KW-0560">Oxidoreductase</keyword>
<evidence type="ECO:0000256" key="8">
    <source>
        <dbReference type="SAM" id="Phobius"/>
    </source>
</evidence>
<proteinExistence type="predicted"/>
<feature type="domain" description="NADH:quinone oxidoreductase/Mrp antiporter transmembrane" evidence="9">
    <location>
        <begin position="1"/>
        <end position="59"/>
    </location>
</feature>
<name>A0A6V8NWK5_9ACTN</name>
<dbReference type="GO" id="GO:0016491">
    <property type="term" value="F:oxidoreductase activity"/>
    <property type="evidence" value="ECO:0007669"/>
    <property type="project" value="UniProtKB-KW"/>
</dbReference>
<evidence type="ECO:0000256" key="6">
    <source>
        <dbReference type="ARBA" id="ARBA00023136"/>
    </source>
</evidence>
<evidence type="ECO:0000256" key="4">
    <source>
        <dbReference type="ARBA" id="ARBA00022989"/>
    </source>
</evidence>
<dbReference type="InterPro" id="IPR052175">
    <property type="entry name" value="ComplexI-like_HydComp"/>
</dbReference>
<evidence type="ECO:0000256" key="1">
    <source>
        <dbReference type="ARBA" id="ARBA00004651"/>
    </source>
</evidence>
<organism evidence="10 11">
    <name type="scientific">Candidatus Hakubella thermalkaliphila</name>
    <dbReference type="NCBI Taxonomy" id="2754717"/>
    <lineage>
        <taxon>Bacteria</taxon>
        <taxon>Bacillati</taxon>
        <taxon>Actinomycetota</taxon>
        <taxon>Actinomycetota incertae sedis</taxon>
        <taxon>Candidatus Hakubellales</taxon>
        <taxon>Candidatus Hakubellaceae</taxon>
        <taxon>Candidatus Hakubella</taxon>
    </lineage>
</organism>
<accession>A0A6V8NWK5</accession>
<dbReference type="Pfam" id="PF00361">
    <property type="entry name" value="Proton_antipo_M"/>
    <property type="match status" value="1"/>
</dbReference>
<evidence type="ECO:0000313" key="11">
    <source>
        <dbReference type="Proteomes" id="UP000585609"/>
    </source>
</evidence>
<dbReference type="AlphaFoldDB" id="A0A6V8NWK5"/>
<keyword evidence="3 7" id="KW-0812">Transmembrane</keyword>
<dbReference type="PANTHER" id="PTHR42682">
    <property type="entry name" value="HYDROGENASE-4 COMPONENT F"/>
    <property type="match status" value="1"/>
</dbReference>
<keyword evidence="4 8" id="KW-1133">Transmembrane helix</keyword>
<dbReference type="InterPro" id="IPR001750">
    <property type="entry name" value="ND/Mrp_TM"/>
</dbReference>
<keyword evidence="6 8" id="KW-0472">Membrane</keyword>
<feature type="non-terminal residue" evidence="10">
    <location>
        <position position="1"/>
    </location>
</feature>
<comment type="caution">
    <text evidence="10">The sequence shown here is derived from an EMBL/GenBank/DDBJ whole genome shotgun (WGS) entry which is preliminary data.</text>
</comment>
<evidence type="ECO:0000256" key="5">
    <source>
        <dbReference type="ARBA" id="ARBA00023002"/>
    </source>
</evidence>
<comment type="subcellular location">
    <subcellularLocation>
        <location evidence="1">Cell membrane</location>
        <topology evidence="1">Multi-pass membrane protein</topology>
    </subcellularLocation>
    <subcellularLocation>
        <location evidence="7">Membrane</location>
        <topology evidence="7">Multi-pass membrane protein</topology>
    </subcellularLocation>
</comment>